<sequence>MRAARPVIAGVGLAALLVGIAGPAQAAGPAAGAVRAETVGDCPIDPWWGRLFGMEECEEAPEPDPGETPAPTETPAPGETAAPADPADPSKPADPAAPATPPPAPTDTSGQAFTTEPAQMSGGSIWIEGLSGISIVTVPLIDGTTERALRIEADKVVVGDFTLDVPSGDGGLRNTATTLTVEGNVVIYSPSITGILENGAKRVIDTLSEPTPESLAGLLTISLPLLGMTSDTIRYDDSHQATFE</sequence>
<dbReference type="AlphaFoldDB" id="A0A975FLM0"/>
<dbReference type="Proteomes" id="UP000671914">
    <property type="component" value="Chromosome"/>
</dbReference>
<feature type="compositionally biased region" description="Low complexity" evidence="1">
    <location>
        <begin position="75"/>
        <end position="87"/>
    </location>
</feature>
<name>A0A975FLM0_9MICO</name>
<reference evidence="3" key="1">
    <citation type="submission" date="2021-03" db="EMBL/GenBank/DDBJ databases">
        <title>Agromyces archimandritus sp. nov., isolated from the cockroach Archimandrita tessellata.</title>
        <authorList>
            <person name="Guzman J."/>
            <person name="Ortuzar M."/>
            <person name="Poehlein A."/>
            <person name="Daniel R."/>
            <person name="Trujillo M."/>
            <person name="Vilcinskas A."/>
        </authorList>
    </citation>
    <scope>NUCLEOTIDE SEQUENCE</scope>
    <source>
        <strain evidence="3">G127AT</strain>
    </source>
</reference>
<dbReference type="EMBL" id="CP071696">
    <property type="protein sequence ID" value="QTX04151.1"/>
    <property type="molecule type" value="Genomic_DNA"/>
</dbReference>
<organism evidence="3 4">
    <name type="scientific">Agromyces archimandritae</name>
    <dbReference type="NCBI Taxonomy" id="2781962"/>
    <lineage>
        <taxon>Bacteria</taxon>
        <taxon>Bacillati</taxon>
        <taxon>Actinomycetota</taxon>
        <taxon>Actinomycetes</taxon>
        <taxon>Micrococcales</taxon>
        <taxon>Microbacteriaceae</taxon>
        <taxon>Agromyces</taxon>
    </lineage>
</organism>
<keyword evidence="4" id="KW-1185">Reference proteome</keyword>
<feature type="region of interest" description="Disordered" evidence="1">
    <location>
        <begin position="58"/>
        <end position="116"/>
    </location>
</feature>
<dbReference type="KEGG" id="aarc:G127AT_12745"/>
<feature type="signal peptide" evidence="2">
    <location>
        <begin position="1"/>
        <end position="26"/>
    </location>
</feature>
<keyword evidence="2" id="KW-0732">Signal</keyword>
<evidence type="ECO:0000256" key="2">
    <source>
        <dbReference type="SAM" id="SignalP"/>
    </source>
</evidence>
<feature type="chain" id="PRO_5037471145" evidence="2">
    <location>
        <begin position="27"/>
        <end position="244"/>
    </location>
</feature>
<proteinExistence type="predicted"/>
<evidence type="ECO:0000256" key="1">
    <source>
        <dbReference type="SAM" id="MobiDB-lite"/>
    </source>
</evidence>
<accession>A0A975FLM0</accession>
<evidence type="ECO:0000313" key="4">
    <source>
        <dbReference type="Proteomes" id="UP000671914"/>
    </source>
</evidence>
<protein>
    <submittedName>
        <fullName evidence="3">Uncharacterized protein</fullName>
    </submittedName>
</protein>
<evidence type="ECO:0000313" key="3">
    <source>
        <dbReference type="EMBL" id="QTX04151.1"/>
    </source>
</evidence>
<dbReference type="RefSeq" id="WP_210897461.1">
    <property type="nucleotide sequence ID" value="NZ_CP071696.1"/>
</dbReference>
<gene>
    <name evidence="3" type="ORF">G127AT_12745</name>
</gene>